<dbReference type="EMBL" id="JTDF01000025">
    <property type="protein sequence ID" value="KAF8572460.1"/>
    <property type="molecule type" value="Genomic_DNA"/>
</dbReference>
<evidence type="ECO:0000313" key="4">
    <source>
        <dbReference type="Proteomes" id="UP000699462"/>
    </source>
</evidence>
<evidence type="ECO:0000256" key="1">
    <source>
        <dbReference type="SAM" id="MobiDB-lite"/>
    </source>
</evidence>
<feature type="region of interest" description="Disordered" evidence="1">
    <location>
        <begin position="739"/>
        <end position="776"/>
    </location>
</feature>
<dbReference type="CDD" id="cd01263">
    <property type="entry name" value="PH_anillin"/>
    <property type="match status" value="1"/>
</dbReference>
<feature type="region of interest" description="Disordered" evidence="1">
    <location>
        <begin position="170"/>
        <end position="240"/>
    </location>
</feature>
<feature type="compositionally biased region" description="Polar residues" evidence="1">
    <location>
        <begin position="170"/>
        <end position="187"/>
    </location>
</feature>
<comment type="caution">
    <text evidence="3">The sequence shown here is derived from an EMBL/GenBank/DDBJ whole genome shotgun (WGS) entry which is preliminary data.</text>
</comment>
<evidence type="ECO:0000259" key="2">
    <source>
        <dbReference type="PROSITE" id="PS50003"/>
    </source>
</evidence>
<dbReference type="GO" id="GO:0000281">
    <property type="term" value="P:mitotic cytokinesis"/>
    <property type="evidence" value="ECO:0007669"/>
    <property type="project" value="TreeGrafter"/>
</dbReference>
<dbReference type="Gene3D" id="2.30.29.30">
    <property type="entry name" value="Pleckstrin-homology domain (PH domain)/Phosphotyrosine-binding domain (PTB)"/>
    <property type="match status" value="1"/>
</dbReference>
<protein>
    <recommendedName>
        <fullName evidence="2">PH domain-containing protein</fullName>
    </recommendedName>
</protein>
<feature type="domain" description="PH" evidence="2">
    <location>
        <begin position="911"/>
        <end position="1069"/>
    </location>
</feature>
<dbReference type="SUPFAM" id="SSF50729">
    <property type="entry name" value="PH domain-like"/>
    <property type="match status" value="1"/>
</dbReference>
<organism evidence="3 4">
    <name type="scientific">Paragonimus westermani</name>
    <dbReference type="NCBI Taxonomy" id="34504"/>
    <lineage>
        <taxon>Eukaryota</taxon>
        <taxon>Metazoa</taxon>
        <taxon>Spiralia</taxon>
        <taxon>Lophotrochozoa</taxon>
        <taxon>Platyhelminthes</taxon>
        <taxon>Trematoda</taxon>
        <taxon>Digenea</taxon>
        <taxon>Plagiorchiida</taxon>
        <taxon>Troglotremata</taxon>
        <taxon>Troglotrematidae</taxon>
        <taxon>Paragonimus</taxon>
    </lineage>
</organism>
<dbReference type="InterPro" id="IPR037840">
    <property type="entry name" value="PH_Anillin"/>
</dbReference>
<proteinExistence type="predicted"/>
<feature type="compositionally biased region" description="Pro residues" evidence="1">
    <location>
        <begin position="191"/>
        <end position="201"/>
    </location>
</feature>
<feature type="compositionally biased region" description="Low complexity" evidence="1">
    <location>
        <begin position="347"/>
        <end position="364"/>
    </location>
</feature>
<feature type="region of interest" description="Disordered" evidence="1">
    <location>
        <begin position="542"/>
        <end position="565"/>
    </location>
</feature>
<sequence>MLRSGMDHKCSLKKKLAELAEEVNSQEDDVRHSSVFQTYTSKAARRKSPPTHACRIKESLASLELLPVSAQKARWERLMAKNVNTIPQKPVCKPAVTQDCRLEPTSPATAVRNVCQLPSVKQRMVDGMPSCTNQGERERLERQAELEQLRRRQPVQSSLECVSKVITNTLPSVRPSSPVVDNSQVNEEYSLPPPPSPPSLPRIPDGTGESREQEQSECSPHNALHEDTMTKLDTPVESTVSQPLLESEFCDYGMSVTENDASETCAKSHAYYSRPKFGAKRAHSYSKTRNDALPRQRSVTFEAAPGTAPGDTTSEATVDSDVDSADFGTRFSERLGCSHAPNAAKHISSSEGDSSISEHFGSSENGEDSDDDLSELLDVALEQAAAEPVHSLAGKENRNFSTASNAVKLSSESDDLGDVCSDPEFTLHADTNCTERVRCSRSGSLRRRNSRAGDCNGTFSASHGHQQGGMVVDALLDDSCVTPPKPVVRMCFGEHDKLTSPISESQRRIDRLAELPKLLQSERNVILQASSALHHCTAYSLSAGSDKGGPHPTPKRSRPDAITGPSVGSGNLFGLGSTPFVEANRMLLIACQRRQVLMEELALLHRGSPVLIPPGRGDPIRARLRLSAVRLGLKQFNKSDDPTSGVGGFVVLDSTKCGGLPPSATLYHLLAILKFRGEGRMYHTEMVTVVHASDLPIGTERPVSFVDLPAKIDIVPLRPDFVITLEVYCMRLGSENPMNGQGFSSPQPIGTRSGSDVTPRGSATPNPKHATGLTPCTPLLTSATVRSKTARLQTVGHGAAREHALNAFTACLPTVNNVISPSNSVDKISLIGQNKLAAFTLLSSVDIRYHDDLLLGCLRSIEGERVGLRPTLSSVADDLNKLPLRLPRLPRSTPLTGSAGLVNAAVRLEARVLARGFLTVFEEVGGLGVWRRYWCQLRADHLQFWRYPEDEQRAIQASRSSSDQVPSPLSRIDLRHVAAPRAVPAPRLICARANTIFMRSLRAIEPDWLSASVNSVDMACSSTTASDSNESILFRASPDYTWLEQRHLLCADTSQERDMWITWINVCLDALKDWMPEHFSCLADFDARLNFSQQVSSKLSALLMHGDNSSECTGQLN</sequence>
<dbReference type="Proteomes" id="UP000699462">
    <property type="component" value="Unassembled WGS sequence"/>
</dbReference>
<dbReference type="InterPro" id="IPR001849">
    <property type="entry name" value="PH_domain"/>
</dbReference>
<reference evidence="3 4" key="1">
    <citation type="submission" date="2019-07" db="EMBL/GenBank/DDBJ databases">
        <title>Annotation for the trematode Paragonimus westermani.</title>
        <authorList>
            <person name="Choi Y.-J."/>
        </authorList>
    </citation>
    <scope>NUCLEOTIDE SEQUENCE [LARGE SCALE GENOMIC DNA]</scope>
    <source>
        <strain evidence="3">180907_Pwestermani</strain>
    </source>
</reference>
<dbReference type="GO" id="GO:0000915">
    <property type="term" value="P:actomyosin contractile ring assembly"/>
    <property type="evidence" value="ECO:0007669"/>
    <property type="project" value="TreeGrafter"/>
</dbReference>
<dbReference type="InterPro" id="IPR011993">
    <property type="entry name" value="PH-like_dom_sf"/>
</dbReference>
<accession>A0A8T0DY15</accession>
<evidence type="ECO:0000313" key="3">
    <source>
        <dbReference type="EMBL" id="KAF8572460.1"/>
    </source>
</evidence>
<feature type="compositionally biased region" description="Polar residues" evidence="1">
    <location>
        <begin position="739"/>
        <end position="765"/>
    </location>
</feature>
<feature type="region of interest" description="Disordered" evidence="1">
    <location>
        <begin position="342"/>
        <end position="371"/>
    </location>
</feature>
<dbReference type="OrthoDB" id="5915976at2759"/>
<dbReference type="AlphaFoldDB" id="A0A8T0DY15"/>
<dbReference type="SMART" id="SM00233">
    <property type="entry name" value="PH"/>
    <property type="match status" value="1"/>
</dbReference>
<gene>
    <name evidence="3" type="ORF">P879_00139</name>
</gene>
<dbReference type="GO" id="GO:0031106">
    <property type="term" value="P:septin ring organization"/>
    <property type="evidence" value="ECO:0007669"/>
    <property type="project" value="TreeGrafter"/>
</dbReference>
<dbReference type="InterPro" id="IPR051364">
    <property type="entry name" value="Cytokinesis/Rho-signaling"/>
</dbReference>
<keyword evidence="4" id="KW-1185">Reference proteome</keyword>
<dbReference type="PROSITE" id="PS50003">
    <property type="entry name" value="PH_DOMAIN"/>
    <property type="match status" value="1"/>
</dbReference>
<dbReference type="GO" id="GO:0005826">
    <property type="term" value="C:actomyosin contractile ring"/>
    <property type="evidence" value="ECO:0007669"/>
    <property type="project" value="TreeGrafter"/>
</dbReference>
<dbReference type="PANTHER" id="PTHR21538">
    <property type="entry name" value="ANILLIN/RHOTEKIN RTKN"/>
    <property type="match status" value="1"/>
</dbReference>
<dbReference type="PANTHER" id="PTHR21538:SF24">
    <property type="entry name" value="PH DOMAIN-CONTAINING PROTEIN"/>
    <property type="match status" value="1"/>
</dbReference>
<name>A0A8T0DY15_9TREM</name>